<dbReference type="STRING" id="980561.A1359_04200"/>
<dbReference type="EMBL" id="LUUI01000076">
    <property type="protein sequence ID" value="OAI18775.1"/>
    <property type="molecule type" value="Genomic_DNA"/>
</dbReference>
<protein>
    <submittedName>
        <fullName evidence="1">Uncharacterized protein</fullName>
    </submittedName>
</protein>
<keyword evidence="2" id="KW-1185">Reference proteome</keyword>
<dbReference type="Proteomes" id="UP000078476">
    <property type="component" value="Unassembled WGS sequence"/>
</dbReference>
<name>A0A177NLI5_9GAMM</name>
<dbReference type="AlphaFoldDB" id="A0A177NLI5"/>
<proteinExistence type="predicted"/>
<reference evidence="1 2" key="1">
    <citation type="submission" date="2016-03" db="EMBL/GenBank/DDBJ databases">
        <authorList>
            <person name="Ploux O."/>
        </authorList>
    </citation>
    <scope>NUCLEOTIDE SEQUENCE [LARGE SCALE GENOMIC DNA]</scope>
    <source>
        <strain evidence="1 2">R-45370</strain>
    </source>
</reference>
<accession>A0A177NLI5</accession>
<gene>
    <name evidence="1" type="ORF">A1359_04200</name>
</gene>
<evidence type="ECO:0000313" key="2">
    <source>
        <dbReference type="Proteomes" id="UP000078476"/>
    </source>
</evidence>
<evidence type="ECO:0000313" key="1">
    <source>
        <dbReference type="EMBL" id="OAI18775.1"/>
    </source>
</evidence>
<organism evidence="1 2">
    <name type="scientific">Methylomonas lenta</name>
    <dbReference type="NCBI Taxonomy" id="980561"/>
    <lineage>
        <taxon>Bacteria</taxon>
        <taxon>Pseudomonadati</taxon>
        <taxon>Pseudomonadota</taxon>
        <taxon>Gammaproteobacteria</taxon>
        <taxon>Methylococcales</taxon>
        <taxon>Methylococcaceae</taxon>
        <taxon>Methylomonas</taxon>
    </lineage>
</organism>
<sequence>MQRLFSTLSEKNKRRYAGIEATKLGHGGIDYISKLFEIDPKARVRWARFFLPTRNGRLLS</sequence>
<comment type="caution">
    <text evidence="1">The sequence shown here is derived from an EMBL/GenBank/DDBJ whole genome shotgun (WGS) entry which is preliminary data.</text>
</comment>